<reference evidence="1 2" key="3">
    <citation type="journal article" date="2013" name="Rice">
        <title>Improvement of the Oryza sativa Nipponbare reference genome using next generation sequence and optical map data.</title>
        <authorList>
            <person name="Kawahara Y."/>
            <person name="de la Bastide M."/>
            <person name="Hamilton J.P."/>
            <person name="Kanamori H."/>
            <person name="McCombie W.R."/>
            <person name="Ouyang S."/>
            <person name="Schwartz D.C."/>
            <person name="Tanaka T."/>
            <person name="Wu J."/>
            <person name="Zhou S."/>
            <person name="Childs K.L."/>
            <person name="Davidson R.M."/>
            <person name="Lin H."/>
            <person name="Quesada-Ocampo L."/>
            <person name="Vaillancourt B."/>
            <person name="Sakai H."/>
            <person name="Lee S.S."/>
            <person name="Kim J."/>
            <person name="Numa H."/>
            <person name="Itoh T."/>
            <person name="Buell C.R."/>
            <person name="Matsumoto T."/>
        </authorList>
    </citation>
    <scope>NUCLEOTIDE SEQUENCE [LARGE SCALE GENOMIC DNA]</scope>
    <source>
        <strain evidence="2">cv. Nipponbare</strain>
    </source>
</reference>
<protein>
    <submittedName>
        <fullName evidence="1">Os06g0240400 protein</fullName>
    </submittedName>
</protein>
<name>A0A0P0WUW2_ORYSJ</name>
<evidence type="ECO:0000313" key="1">
    <source>
        <dbReference type="EMBL" id="BAS96992.1"/>
    </source>
</evidence>
<evidence type="ECO:0000313" key="2">
    <source>
        <dbReference type="Proteomes" id="UP000059680"/>
    </source>
</evidence>
<sequence>ILGVRPVEATDEALLVDTCEEPLPEFASRGGGGFGAVKTPDATGRLLVGGGAQKEIGSGSL</sequence>
<dbReference type="Gramene" id="Os06t0240400-01">
    <property type="protein sequence ID" value="Os06t0240400-01"/>
    <property type="gene ID" value="Os06g0240400"/>
</dbReference>
<dbReference type="PaxDb" id="39947-A0A0P0WUW2"/>
<dbReference type="Proteomes" id="UP000059680">
    <property type="component" value="Chromosome 6"/>
</dbReference>
<dbReference type="AlphaFoldDB" id="A0A0P0WUW2"/>
<dbReference type="InParanoid" id="A0A0P0WUW2"/>
<feature type="non-terminal residue" evidence="1">
    <location>
        <position position="1"/>
    </location>
</feature>
<dbReference type="EMBL" id="AP014962">
    <property type="protein sequence ID" value="BAS96992.1"/>
    <property type="molecule type" value="Genomic_DNA"/>
</dbReference>
<reference evidence="2" key="1">
    <citation type="journal article" date="2005" name="Nature">
        <title>The map-based sequence of the rice genome.</title>
        <authorList>
            <consortium name="International rice genome sequencing project (IRGSP)"/>
            <person name="Matsumoto T."/>
            <person name="Wu J."/>
            <person name="Kanamori H."/>
            <person name="Katayose Y."/>
            <person name="Fujisawa M."/>
            <person name="Namiki N."/>
            <person name="Mizuno H."/>
            <person name="Yamamoto K."/>
            <person name="Antonio B.A."/>
            <person name="Baba T."/>
            <person name="Sakata K."/>
            <person name="Nagamura Y."/>
            <person name="Aoki H."/>
            <person name="Arikawa K."/>
            <person name="Arita K."/>
            <person name="Bito T."/>
            <person name="Chiden Y."/>
            <person name="Fujitsuka N."/>
            <person name="Fukunaka R."/>
            <person name="Hamada M."/>
            <person name="Harada C."/>
            <person name="Hayashi A."/>
            <person name="Hijishita S."/>
            <person name="Honda M."/>
            <person name="Hosokawa S."/>
            <person name="Ichikawa Y."/>
            <person name="Idonuma A."/>
            <person name="Iijima M."/>
            <person name="Ikeda M."/>
            <person name="Ikeno M."/>
            <person name="Ito K."/>
            <person name="Ito S."/>
            <person name="Ito T."/>
            <person name="Ito Y."/>
            <person name="Ito Y."/>
            <person name="Iwabuchi A."/>
            <person name="Kamiya K."/>
            <person name="Karasawa W."/>
            <person name="Kurita K."/>
            <person name="Katagiri S."/>
            <person name="Kikuta A."/>
            <person name="Kobayashi H."/>
            <person name="Kobayashi N."/>
            <person name="Machita K."/>
            <person name="Maehara T."/>
            <person name="Masukawa M."/>
            <person name="Mizubayashi T."/>
            <person name="Mukai Y."/>
            <person name="Nagasaki H."/>
            <person name="Nagata Y."/>
            <person name="Naito S."/>
            <person name="Nakashima M."/>
            <person name="Nakama Y."/>
            <person name="Nakamichi Y."/>
            <person name="Nakamura M."/>
            <person name="Meguro A."/>
            <person name="Negishi M."/>
            <person name="Ohta I."/>
            <person name="Ohta T."/>
            <person name="Okamoto M."/>
            <person name="Ono N."/>
            <person name="Saji S."/>
            <person name="Sakaguchi M."/>
            <person name="Sakai K."/>
            <person name="Shibata M."/>
            <person name="Shimokawa T."/>
            <person name="Song J."/>
            <person name="Takazaki Y."/>
            <person name="Terasawa K."/>
            <person name="Tsugane M."/>
            <person name="Tsuji K."/>
            <person name="Ueda S."/>
            <person name="Waki K."/>
            <person name="Yamagata H."/>
            <person name="Yamamoto M."/>
            <person name="Yamamoto S."/>
            <person name="Yamane H."/>
            <person name="Yoshiki S."/>
            <person name="Yoshihara R."/>
            <person name="Yukawa K."/>
            <person name="Zhong H."/>
            <person name="Yano M."/>
            <person name="Yuan Q."/>
            <person name="Ouyang S."/>
            <person name="Liu J."/>
            <person name="Jones K.M."/>
            <person name="Gansberger K."/>
            <person name="Moffat K."/>
            <person name="Hill J."/>
            <person name="Bera J."/>
            <person name="Fadrosh D."/>
            <person name="Jin S."/>
            <person name="Johri S."/>
            <person name="Kim M."/>
            <person name="Overton L."/>
            <person name="Reardon M."/>
            <person name="Tsitrin T."/>
            <person name="Vuong H."/>
            <person name="Weaver B."/>
            <person name="Ciecko A."/>
            <person name="Tallon L."/>
            <person name="Jackson J."/>
            <person name="Pai G."/>
            <person name="Aken S.V."/>
            <person name="Utterback T."/>
            <person name="Reidmuller S."/>
            <person name="Feldblyum T."/>
            <person name="Hsiao J."/>
            <person name="Zismann V."/>
            <person name="Iobst S."/>
            <person name="de Vazeille A.R."/>
            <person name="Buell C.R."/>
            <person name="Ying K."/>
            <person name="Li Y."/>
            <person name="Lu T."/>
            <person name="Huang Y."/>
            <person name="Zhao Q."/>
            <person name="Feng Q."/>
            <person name="Zhang L."/>
            <person name="Zhu J."/>
            <person name="Weng Q."/>
            <person name="Mu J."/>
            <person name="Lu Y."/>
            <person name="Fan D."/>
            <person name="Liu Y."/>
            <person name="Guan J."/>
            <person name="Zhang Y."/>
            <person name="Yu S."/>
            <person name="Liu X."/>
            <person name="Zhang Y."/>
            <person name="Hong G."/>
            <person name="Han B."/>
            <person name="Choisne N."/>
            <person name="Demange N."/>
            <person name="Orjeda G."/>
            <person name="Samain S."/>
            <person name="Cattolico L."/>
            <person name="Pelletier E."/>
            <person name="Couloux A."/>
            <person name="Segurens B."/>
            <person name="Wincker P."/>
            <person name="D'Hont A."/>
            <person name="Scarpelli C."/>
            <person name="Weissenbach J."/>
            <person name="Salanoubat M."/>
            <person name="Quetier F."/>
            <person name="Yu Y."/>
            <person name="Kim H.R."/>
            <person name="Rambo T."/>
            <person name="Currie J."/>
            <person name="Collura K."/>
            <person name="Luo M."/>
            <person name="Yang T."/>
            <person name="Ammiraju J.S.S."/>
            <person name="Engler F."/>
            <person name="Soderlund C."/>
            <person name="Wing R.A."/>
            <person name="Palmer L.E."/>
            <person name="de la Bastide M."/>
            <person name="Spiegel L."/>
            <person name="Nascimento L."/>
            <person name="Zutavern T."/>
            <person name="O'Shaughnessy A."/>
            <person name="Dike S."/>
            <person name="Dedhia N."/>
            <person name="Preston R."/>
            <person name="Balija V."/>
            <person name="McCombie W.R."/>
            <person name="Chow T."/>
            <person name="Chen H."/>
            <person name="Chung M."/>
            <person name="Chen C."/>
            <person name="Shaw J."/>
            <person name="Wu H."/>
            <person name="Hsiao K."/>
            <person name="Chao Y."/>
            <person name="Chu M."/>
            <person name="Cheng C."/>
            <person name="Hour A."/>
            <person name="Lee P."/>
            <person name="Lin S."/>
            <person name="Lin Y."/>
            <person name="Liou J."/>
            <person name="Liu S."/>
            <person name="Hsing Y."/>
            <person name="Raghuvanshi S."/>
            <person name="Mohanty A."/>
            <person name="Bharti A.K."/>
            <person name="Gaur A."/>
            <person name="Gupta V."/>
            <person name="Kumar D."/>
            <person name="Ravi V."/>
            <person name="Vij S."/>
            <person name="Kapur A."/>
            <person name="Khurana P."/>
            <person name="Khurana P."/>
            <person name="Khurana J.P."/>
            <person name="Tyagi A.K."/>
            <person name="Gaikwad K."/>
            <person name="Singh A."/>
            <person name="Dalal V."/>
            <person name="Srivastava S."/>
            <person name="Dixit A."/>
            <person name="Pal A.K."/>
            <person name="Ghazi I.A."/>
            <person name="Yadav M."/>
            <person name="Pandit A."/>
            <person name="Bhargava A."/>
            <person name="Sureshbabu K."/>
            <person name="Batra K."/>
            <person name="Sharma T.R."/>
            <person name="Mohapatra T."/>
            <person name="Singh N.K."/>
            <person name="Messing J."/>
            <person name="Nelson A.B."/>
            <person name="Fuks G."/>
            <person name="Kavchok S."/>
            <person name="Keizer G."/>
            <person name="Linton E."/>
            <person name="Llaca V."/>
            <person name="Song R."/>
            <person name="Tanyolac B."/>
            <person name="Young S."/>
            <person name="Ho-Il K."/>
            <person name="Hahn J.H."/>
            <person name="Sangsakoo G."/>
            <person name="Vanavichit A."/>
            <person name="de Mattos Luiz.A.T."/>
            <person name="Zimmer P.D."/>
            <person name="Malone G."/>
            <person name="Dellagostin O."/>
            <person name="de Oliveira A.C."/>
            <person name="Bevan M."/>
            <person name="Bancroft I."/>
            <person name="Minx P."/>
            <person name="Cordum H."/>
            <person name="Wilson R."/>
            <person name="Cheng Z."/>
            <person name="Jin W."/>
            <person name="Jiang J."/>
            <person name="Leong S.A."/>
            <person name="Iwama H."/>
            <person name="Gojobori T."/>
            <person name="Itoh T."/>
            <person name="Niimura Y."/>
            <person name="Fujii Y."/>
            <person name="Habara T."/>
            <person name="Sakai H."/>
            <person name="Sato Y."/>
            <person name="Wilson G."/>
            <person name="Kumar K."/>
            <person name="McCouch S."/>
            <person name="Juretic N."/>
            <person name="Hoen D."/>
            <person name="Wright S."/>
            <person name="Bruskiewich R."/>
            <person name="Bureau T."/>
            <person name="Miyao A."/>
            <person name="Hirochika H."/>
            <person name="Nishikawa T."/>
            <person name="Kadowaki K."/>
            <person name="Sugiura M."/>
            <person name="Burr B."/>
            <person name="Sasaki T."/>
        </authorList>
    </citation>
    <scope>NUCLEOTIDE SEQUENCE [LARGE SCALE GENOMIC DNA]</scope>
    <source>
        <strain evidence="2">cv. Nipponbare</strain>
    </source>
</reference>
<organism evidence="1 2">
    <name type="scientific">Oryza sativa subsp. japonica</name>
    <name type="common">Rice</name>
    <dbReference type="NCBI Taxonomy" id="39947"/>
    <lineage>
        <taxon>Eukaryota</taxon>
        <taxon>Viridiplantae</taxon>
        <taxon>Streptophyta</taxon>
        <taxon>Embryophyta</taxon>
        <taxon>Tracheophyta</taxon>
        <taxon>Spermatophyta</taxon>
        <taxon>Magnoliopsida</taxon>
        <taxon>Liliopsida</taxon>
        <taxon>Poales</taxon>
        <taxon>Poaceae</taxon>
        <taxon>BOP clade</taxon>
        <taxon>Oryzoideae</taxon>
        <taxon>Oryzeae</taxon>
        <taxon>Oryzinae</taxon>
        <taxon>Oryza</taxon>
        <taxon>Oryza sativa</taxon>
    </lineage>
</organism>
<reference evidence="1 2" key="2">
    <citation type="journal article" date="2013" name="Plant Cell Physiol.">
        <title>Rice Annotation Project Database (RAP-DB): an integrative and interactive database for rice genomics.</title>
        <authorList>
            <person name="Sakai H."/>
            <person name="Lee S.S."/>
            <person name="Tanaka T."/>
            <person name="Numa H."/>
            <person name="Kim J."/>
            <person name="Kawahara Y."/>
            <person name="Wakimoto H."/>
            <person name="Yang C.C."/>
            <person name="Iwamoto M."/>
            <person name="Abe T."/>
            <person name="Yamada Y."/>
            <person name="Muto A."/>
            <person name="Inokuchi H."/>
            <person name="Ikemura T."/>
            <person name="Matsumoto T."/>
            <person name="Sasaki T."/>
            <person name="Itoh T."/>
        </authorList>
    </citation>
    <scope>NUCLEOTIDE SEQUENCE [LARGE SCALE GENOMIC DNA]</scope>
    <source>
        <strain evidence="2">cv. Nipponbare</strain>
    </source>
</reference>
<keyword evidence="2" id="KW-1185">Reference proteome</keyword>
<proteinExistence type="predicted"/>
<gene>
    <name evidence="1" type="ordered locus">Os06g0240400</name>
    <name evidence="1" type="ORF">OSNPB_060240400</name>
</gene>
<accession>A0A0P0WUW2</accession>